<reference evidence="6 7" key="1">
    <citation type="submission" date="2019-06" db="EMBL/GenBank/DDBJ databases">
        <title>A chromosomal-level reference genome of Carpinus fangiana (Coryloideae, Betulaceae).</title>
        <authorList>
            <person name="Yang X."/>
            <person name="Wang Z."/>
            <person name="Zhang L."/>
            <person name="Hao G."/>
            <person name="Liu J."/>
            <person name="Yang Y."/>
        </authorList>
    </citation>
    <scope>NUCLEOTIDE SEQUENCE [LARGE SCALE GENOMIC DNA]</scope>
    <source>
        <strain evidence="6">Cfa_2016G</strain>
        <tissue evidence="6">Leaf</tissue>
    </source>
</reference>
<gene>
    <name evidence="6" type="ORF">FH972_013489</name>
</gene>
<feature type="region of interest" description="Disordered" evidence="5">
    <location>
        <begin position="444"/>
        <end position="526"/>
    </location>
</feature>
<dbReference type="PANTHER" id="PTHR13026:SF0">
    <property type="entry name" value="RIBOSOMAL RNA PROCESSING 1B"/>
    <property type="match status" value="1"/>
</dbReference>
<dbReference type="PANTHER" id="PTHR13026">
    <property type="entry name" value="NNP-1 PROTEIN NOVEL NUCLEAR PROTEIN 1 NOP52"/>
    <property type="match status" value="1"/>
</dbReference>
<proteinExistence type="inferred from homology"/>
<keyword evidence="7" id="KW-1185">Reference proteome</keyword>
<organism evidence="6 7">
    <name type="scientific">Carpinus fangiana</name>
    <dbReference type="NCBI Taxonomy" id="176857"/>
    <lineage>
        <taxon>Eukaryota</taxon>
        <taxon>Viridiplantae</taxon>
        <taxon>Streptophyta</taxon>
        <taxon>Embryophyta</taxon>
        <taxon>Tracheophyta</taxon>
        <taxon>Spermatophyta</taxon>
        <taxon>Magnoliopsida</taxon>
        <taxon>eudicotyledons</taxon>
        <taxon>Gunneridae</taxon>
        <taxon>Pentapetalae</taxon>
        <taxon>rosids</taxon>
        <taxon>fabids</taxon>
        <taxon>Fagales</taxon>
        <taxon>Betulaceae</taxon>
        <taxon>Carpinus</taxon>
    </lineage>
</organism>
<dbReference type="GO" id="GO:0006364">
    <property type="term" value="P:rRNA processing"/>
    <property type="evidence" value="ECO:0007669"/>
    <property type="project" value="UniProtKB-KW"/>
</dbReference>
<evidence type="ECO:0000256" key="3">
    <source>
        <dbReference type="ARBA" id="ARBA00022552"/>
    </source>
</evidence>
<name>A0A5N6RA36_9ROSI</name>
<dbReference type="OrthoDB" id="2019504at2759"/>
<evidence type="ECO:0000313" key="7">
    <source>
        <dbReference type="Proteomes" id="UP000327013"/>
    </source>
</evidence>
<evidence type="ECO:0000256" key="1">
    <source>
        <dbReference type="ARBA" id="ARBA00004123"/>
    </source>
</evidence>
<dbReference type="GO" id="GO:0005634">
    <property type="term" value="C:nucleus"/>
    <property type="evidence" value="ECO:0007669"/>
    <property type="project" value="UniProtKB-SubCell"/>
</dbReference>
<protein>
    <recommendedName>
        <fullName evidence="8">Ribosomal RNA processing protein 1 homolog</fullName>
    </recommendedName>
</protein>
<dbReference type="Pfam" id="PF05997">
    <property type="entry name" value="Nop52"/>
    <property type="match status" value="1"/>
</dbReference>
<dbReference type="EMBL" id="CM017325">
    <property type="protein sequence ID" value="KAE8056744.1"/>
    <property type="molecule type" value="Genomic_DNA"/>
</dbReference>
<keyword evidence="4" id="KW-0539">Nucleus</keyword>
<dbReference type="GO" id="GO:0030688">
    <property type="term" value="C:preribosome, small subunit precursor"/>
    <property type="evidence" value="ECO:0007669"/>
    <property type="project" value="InterPro"/>
</dbReference>
<keyword evidence="3" id="KW-0698">rRNA processing</keyword>
<accession>A0A5N6RA36</accession>
<dbReference type="Proteomes" id="UP000327013">
    <property type="component" value="Chromosome 5"/>
</dbReference>
<comment type="similarity">
    <text evidence="2">Belongs to the RRP1 family.</text>
</comment>
<evidence type="ECO:0008006" key="8">
    <source>
        <dbReference type="Google" id="ProtNLM"/>
    </source>
</evidence>
<dbReference type="AlphaFoldDB" id="A0A5N6RA36"/>
<dbReference type="InterPro" id="IPR010301">
    <property type="entry name" value="RRP1"/>
</dbReference>
<comment type="subcellular location">
    <subcellularLocation>
        <location evidence="1">Nucleus</location>
    </subcellularLocation>
</comment>
<sequence>MKSKKTMGEGAHVEDGMSLIKQLASCNQSARNKALRVLLNTWLPSQPALPEDDLKKLWKGLFYCVWHADKFPVQSHLIDRLSSLLLRLHLPLSLRYFSVFLLTMRREWPGIDALRLDKFYLLIRRFLHHCFAFLKSNSWDLEISSRLMGVLVESTFFSDDKFQGNGVNYHIASVFLEELRPFLPVRSEILELLLEPFVSVMGRLPDKVLLGKIRSNMFGELLKMGKKLLEIKKVGGEVDSGDDAMVFGTIALTMGFSSKFYELGSSPQCCQGNRKVLFSLHEAFSKLEKDLASSGIEVSLPDIAENDEDEVPILVPIGTEMEVGGLESAEVAGDAVNVSADDKPLSKGRKKKKDSGGSSKKAKKKKKNEISDMVLDSSSTGIEEENVAIANGENSNDEHTGDVSSVEFNESVISNLQMQFEKVAAEAGLNVNVASACDLPQSKVNGTVSKKRKRAKSMDAQQSRNPELNSGGDVQGGTSVKSSKKVRFSMKSNLVWKPHNPLPPQILRLPPSVTPRGSALKKGVPAGPIREMLPAAKKVKQGAVSVKKPRKAIKSISPAIKRLKKLKSRST</sequence>
<feature type="region of interest" description="Disordered" evidence="5">
    <location>
        <begin position="335"/>
        <end position="382"/>
    </location>
</feature>
<feature type="compositionally biased region" description="Polar residues" evidence="5">
    <location>
        <begin position="459"/>
        <end position="468"/>
    </location>
</feature>
<evidence type="ECO:0000313" key="6">
    <source>
        <dbReference type="EMBL" id="KAE8056744.1"/>
    </source>
</evidence>
<evidence type="ECO:0000256" key="2">
    <source>
        <dbReference type="ARBA" id="ARBA00006374"/>
    </source>
</evidence>
<evidence type="ECO:0000256" key="5">
    <source>
        <dbReference type="SAM" id="MobiDB-lite"/>
    </source>
</evidence>
<evidence type="ECO:0000256" key="4">
    <source>
        <dbReference type="ARBA" id="ARBA00023242"/>
    </source>
</evidence>